<dbReference type="GO" id="GO:0000978">
    <property type="term" value="F:RNA polymerase II cis-regulatory region sequence-specific DNA binding"/>
    <property type="evidence" value="ECO:0007669"/>
    <property type="project" value="TreeGrafter"/>
</dbReference>
<evidence type="ECO:0000256" key="7">
    <source>
        <dbReference type="PROSITE-ProRule" id="PRU00108"/>
    </source>
</evidence>
<comment type="similarity">
    <text evidence="2">Belongs to the Antp homeobox family.</text>
</comment>
<evidence type="ECO:0000256" key="1">
    <source>
        <dbReference type="ARBA" id="ARBA00004123"/>
    </source>
</evidence>
<dbReference type="InterPro" id="IPR017970">
    <property type="entry name" value="Homeobox_CS"/>
</dbReference>
<dbReference type="PANTHER" id="PTHR45659:SF4">
    <property type="entry name" value="HOMEOBOX PROTEIN ABDOMINAL-A"/>
    <property type="match status" value="1"/>
</dbReference>
<comment type="subcellular location">
    <subcellularLocation>
        <location evidence="1 7 8">Nucleus</location>
    </subcellularLocation>
</comment>
<evidence type="ECO:0000313" key="12">
    <source>
        <dbReference type="Proteomes" id="UP001292094"/>
    </source>
</evidence>
<evidence type="ECO:0000256" key="6">
    <source>
        <dbReference type="ARBA" id="ARBA00023242"/>
    </source>
</evidence>
<dbReference type="Pfam" id="PF00046">
    <property type="entry name" value="Homeodomain"/>
    <property type="match status" value="1"/>
</dbReference>
<dbReference type="CDD" id="cd00086">
    <property type="entry name" value="homeodomain"/>
    <property type="match status" value="1"/>
</dbReference>
<protein>
    <recommendedName>
        <fullName evidence="10">Homeobox domain-containing protein</fullName>
    </recommendedName>
</protein>
<gene>
    <name evidence="11" type="ORF">Pmani_011020</name>
</gene>
<comment type="caution">
    <text evidence="11">The sequence shown here is derived from an EMBL/GenBank/DDBJ whole genome shotgun (WGS) entry which is preliminary data.</text>
</comment>
<evidence type="ECO:0000256" key="8">
    <source>
        <dbReference type="RuleBase" id="RU000682"/>
    </source>
</evidence>
<evidence type="ECO:0000313" key="11">
    <source>
        <dbReference type="EMBL" id="KAK4317939.1"/>
    </source>
</evidence>
<dbReference type="InterPro" id="IPR009057">
    <property type="entry name" value="Homeodomain-like_sf"/>
</dbReference>
<feature type="region of interest" description="Disordered" evidence="9">
    <location>
        <begin position="265"/>
        <end position="297"/>
    </location>
</feature>
<feature type="domain" description="Homeobox" evidence="10">
    <location>
        <begin position="206"/>
        <end position="266"/>
    </location>
</feature>
<evidence type="ECO:0000256" key="5">
    <source>
        <dbReference type="ARBA" id="ARBA00023155"/>
    </source>
</evidence>
<sequence>MSSYFANVAATGSWGTTTQEQYAYMQGQRASPAYTDHAQAYTQYGAAGMQAYLYPGNYPGLTNLPATHKSSYDHGSPAHTSPSPGPTGYDPCQGYYSGIISPRSDQTPVQPLHTPNAATHAISPTNSDFTSAKMNTYVNQMSCLTPPPPSLPPSVPPNALSPTDALGHSYNSVPEPMMQPYTSKTQIPTNYYQWVKAYPAGQEGGAGPKRTRQTYTRYQTLELEKEFQFNRYLTRRRRIEISHALCLTERQIKIWFQNRRMKAKKESRIASDSTGEKSEESEEKETTSDASSSPELLLGALTGQLPQTLAAVIQGKMNVS</sequence>
<keyword evidence="12" id="KW-1185">Reference proteome</keyword>
<dbReference type="GO" id="GO:0009952">
    <property type="term" value="P:anterior/posterior pattern specification"/>
    <property type="evidence" value="ECO:0007669"/>
    <property type="project" value="TreeGrafter"/>
</dbReference>
<organism evidence="11 12">
    <name type="scientific">Petrolisthes manimaculis</name>
    <dbReference type="NCBI Taxonomy" id="1843537"/>
    <lineage>
        <taxon>Eukaryota</taxon>
        <taxon>Metazoa</taxon>
        <taxon>Ecdysozoa</taxon>
        <taxon>Arthropoda</taxon>
        <taxon>Crustacea</taxon>
        <taxon>Multicrustacea</taxon>
        <taxon>Malacostraca</taxon>
        <taxon>Eumalacostraca</taxon>
        <taxon>Eucarida</taxon>
        <taxon>Decapoda</taxon>
        <taxon>Pleocyemata</taxon>
        <taxon>Anomura</taxon>
        <taxon>Galatheoidea</taxon>
        <taxon>Porcellanidae</taxon>
        <taxon>Petrolisthes</taxon>
    </lineage>
</organism>
<evidence type="ECO:0000256" key="9">
    <source>
        <dbReference type="SAM" id="MobiDB-lite"/>
    </source>
</evidence>
<keyword evidence="3" id="KW-0217">Developmental protein</keyword>
<evidence type="ECO:0000256" key="2">
    <source>
        <dbReference type="ARBA" id="ARBA00009107"/>
    </source>
</evidence>
<dbReference type="GO" id="GO:0005634">
    <property type="term" value="C:nucleus"/>
    <property type="evidence" value="ECO:0007669"/>
    <property type="project" value="UniProtKB-SubCell"/>
</dbReference>
<dbReference type="PROSITE" id="PS00027">
    <property type="entry name" value="HOMEOBOX_1"/>
    <property type="match status" value="1"/>
</dbReference>
<dbReference type="PANTHER" id="PTHR45659">
    <property type="entry name" value="HOMEOBOX PROTEIN HOX"/>
    <property type="match status" value="1"/>
</dbReference>
<keyword evidence="4 7" id="KW-0238">DNA-binding</keyword>
<dbReference type="Gene3D" id="1.10.10.60">
    <property type="entry name" value="Homeodomain-like"/>
    <property type="match status" value="1"/>
</dbReference>
<dbReference type="GO" id="GO:0000981">
    <property type="term" value="F:DNA-binding transcription factor activity, RNA polymerase II-specific"/>
    <property type="evidence" value="ECO:0007669"/>
    <property type="project" value="InterPro"/>
</dbReference>
<dbReference type="InterPro" id="IPR050296">
    <property type="entry name" value="Antp_homeobox"/>
</dbReference>
<dbReference type="AlphaFoldDB" id="A0AAE1Q1W5"/>
<proteinExistence type="inferred from homology"/>
<keyword evidence="5 7" id="KW-0371">Homeobox</keyword>
<dbReference type="GO" id="GO:0000122">
    <property type="term" value="P:negative regulation of transcription by RNA polymerase II"/>
    <property type="evidence" value="ECO:0007669"/>
    <property type="project" value="TreeGrafter"/>
</dbReference>
<evidence type="ECO:0000259" key="10">
    <source>
        <dbReference type="PROSITE" id="PS50071"/>
    </source>
</evidence>
<dbReference type="PRINTS" id="PR00024">
    <property type="entry name" value="HOMEOBOX"/>
</dbReference>
<feature type="compositionally biased region" description="Basic and acidic residues" evidence="9">
    <location>
        <begin position="265"/>
        <end position="278"/>
    </location>
</feature>
<feature type="region of interest" description="Disordered" evidence="9">
    <location>
        <begin position="68"/>
        <end position="108"/>
    </location>
</feature>
<keyword evidence="6 7" id="KW-0539">Nucleus</keyword>
<dbReference type="InterPro" id="IPR001356">
    <property type="entry name" value="HD"/>
</dbReference>
<accession>A0AAE1Q1W5</accession>
<dbReference type="PROSITE" id="PS50071">
    <property type="entry name" value="HOMEOBOX_2"/>
    <property type="match status" value="1"/>
</dbReference>
<dbReference type="SUPFAM" id="SSF46689">
    <property type="entry name" value="Homeodomain-like"/>
    <property type="match status" value="1"/>
</dbReference>
<dbReference type="InterPro" id="IPR020479">
    <property type="entry name" value="HD_metazoa"/>
</dbReference>
<dbReference type="EMBL" id="JAWZYT010000879">
    <property type="protein sequence ID" value="KAK4317939.1"/>
    <property type="molecule type" value="Genomic_DNA"/>
</dbReference>
<dbReference type="Proteomes" id="UP001292094">
    <property type="component" value="Unassembled WGS sequence"/>
</dbReference>
<evidence type="ECO:0000256" key="4">
    <source>
        <dbReference type="ARBA" id="ARBA00023125"/>
    </source>
</evidence>
<reference evidence="11" key="1">
    <citation type="submission" date="2023-11" db="EMBL/GenBank/DDBJ databases">
        <title>Genome assemblies of two species of porcelain crab, Petrolisthes cinctipes and Petrolisthes manimaculis (Anomura: Porcellanidae).</title>
        <authorList>
            <person name="Angst P."/>
        </authorList>
    </citation>
    <scope>NUCLEOTIDE SEQUENCE</scope>
    <source>
        <strain evidence="11">PB745_02</strain>
        <tissue evidence="11">Gill</tissue>
    </source>
</reference>
<name>A0AAE1Q1W5_9EUCA</name>
<dbReference type="SMART" id="SM00389">
    <property type="entry name" value="HOX"/>
    <property type="match status" value="1"/>
</dbReference>
<feature type="DNA-binding region" description="Homeobox" evidence="7">
    <location>
        <begin position="208"/>
        <end position="267"/>
    </location>
</feature>
<evidence type="ECO:0000256" key="3">
    <source>
        <dbReference type="ARBA" id="ARBA00022473"/>
    </source>
</evidence>